<feature type="transmembrane region" description="Helical" evidence="2">
    <location>
        <begin position="36"/>
        <end position="55"/>
    </location>
</feature>
<proteinExistence type="predicted"/>
<feature type="region of interest" description="Disordered" evidence="1">
    <location>
        <begin position="367"/>
        <end position="439"/>
    </location>
</feature>
<dbReference type="PANTHER" id="PTHR34978">
    <property type="entry name" value="POSSIBLE SENSOR-TRANSDUCER PROTEIN BLAR"/>
    <property type="match status" value="1"/>
</dbReference>
<keyword evidence="2" id="KW-1133">Transmembrane helix</keyword>
<organism evidence="4 5">
    <name type="scientific">Mucilaginibacter lappiensis</name>
    <dbReference type="NCBI Taxonomy" id="354630"/>
    <lineage>
        <taxon>Bacteria</taxon>
        <taxon>Pseudomonadati</taxon>
        <taxon>Bacteroidota</taxon>
        <taxon>Sphingobacteriia</taxon>
        <taxon>Sphingobacteriales</taxon>
        <taxon>Sphingobacteriaceae</taxon>
        <taxon>Mucilaginibacter</taxon>
    </lineage>
</organism>
<keyword evidence="2" id="KW-0472">Membrane</keyword>
<dbReference type="RefSeq" id="WP_076375019.1">
    <property type="nucleotide sequence ID" value="NZ_FTMG01000010.1"/>
</dbReference>
<feature type="transmembrane region" description="Helical" evidence="2">
    <location>
        <begin position="6"/>
        <end position="24"/>
    </location>
</feature>
<reference evidence="4 5" key="1">
    <citation type="submission" date="2020-08" db="EMBL/GenBank/DDBJ databases">
        <title>Genomic Encyclopedia of Type Strains, Phase IV (KMG-V): Genome sequencing to study the core and pangenomes of soil and plant-associated prokaryotes.</title>
        <authorList>
            <person name="Whitman W."/>
        </authorList>
    </citation>
    <scope>NUCLEOTIDE SEQUENCE [LARGE SCALE GENOMIC DNA]</scope>
    <source>
        <strain evidence="4 5">ANJLi2</strain>
    </source>
</reference>
<keyword evidence="2" id="KW-0812">Transmembrane</keyword>
<dbReference type="Pfam" id="PF05569">
    <property type="entry name" value="Peptidase_M56"/>
    <property type="match status" value="1"/>
</dbReference>
<accession>A0ABR6PMK4</accession>
<feature type="domain" description="Peptidase M56" evidence="3">
    <location>
        <begin position="145"/>
        <end position="244"/>
    </location>
</feature>
<sequence>MNWLHYLLEANIYLAVFYAGYCLFLNRETHYTLNRVYLLLSCFISFLLPLVQVGILKPTVPDTISVEYITSTATQDIGIQDILFYAYLLGSMILFGLLLFKLFKLIKITQTANKIADKGYKIVLLENSNTAFSFFSYLFIGSKTEGINTIIRHEMVHIRQKHTLDVLFLEFIKIINWFNPFVYLLQNSLKTVHEYLADEQTAAFENDILTYSSFLVNNAYGLGGSSIAPSFFNYNLLKKRIIMLNRKRSGNLARLKYLVAVPICAAALCASTLGFSKTYALVDLVPQHPDTIIKAKLLKVPPPPPPAPHAKKPHVTDVKLMPPKVTKRPPPPPPVPSKVKTVKFPPPIVKPAGKVRPKVKVVRFPPPIIKPDVKTSKKIPPPPPEPPTDAKAAPKAIESTPPPVSEKPSTPTVPAQKPASTFSIGVSEKSTPSKPTPVQ</sequence>
<evidence type="ECO:0000259" key="3">
    <source>
        <dbReference type="Pfam" id="PF05569"/>
    </source>
</evidence>
<dbReference type="PANTHER" id="PTHR34978:SF3">
    <property type="entry name" value="SLR0241 PROTEIN"/>
    <property type="match status" value="1"/>
</dbReference>
<feature type="transmembrane region" description="Helical" evidence="2">
    <location>
        <begin position="257"/>
        <end position="275"/>
    </location>
</feature>
<dbReference type="InterPro" id="IPR052173">
    <property type="entry name" value="Beta-lactam_resp_regulator"/>
</dbReference>
<dbReference type="CDD" id="cd07341">
    <property type="entry name" value="M56_BlaR1_MecR1_like"/>
    <property type="match status" value="1"/>
</dbReference>
<feature type="compositionally biased region" description="Polar residues" evidence="1">
    <location>
        <begin position="407"/>
        <end position="433"/>
    </location>
</feature>
<protein>
    <recommendedName>
        <fullName evidence="3">Peptidase M56 domain-containing protein</fullName>
    </recommendedName>
</protein>
<feature type="transmembrane region" description="Helical" evidence="2">
    <location>
        <begin position="166"/>
        <end position="185"/>
    </location>
</feature>
<name>A0ABR6PMK4_9SPHI</name>
<evidence type="ECO:0000313" key="5">
    <source>
        <dbReference type="Proteomes" id="UP000541583"/>
    </source>
</evidence>
<evidence type="ECO:0000256" key="1">
    <source>
        <dbReference type="SAM" id="MobiDB-lite"/>
    </source>
</evidence>
<dbReference type="EMBL" id="JACHCB010000010">
    <property type="protein sequence ID" value="MBB6111004.1"/>
    <property type="molecule type" value="Genomic_DNA"/>
</dbReference>
<feature type="transmembrane region" description="Helical" evidence="2">
    <location>
        <begin position="219"/>
        <end position="237"/>
    </location>
</feature>
<evidence type="ECO:0000313" key="4">
    <source>
        <dbReference type="EMBL" id="MBB6111004.1"/>
    </source>
</evidence>
<evidence type="ECO:0000256" key="2">
    <source>
        <dbReference type="SAM" id="Phobius"/>
    </source>
</evidence>
<dbReference type="Proteomes" id="UP000541583">
    <property type="component" value="Unassembled WGS sequence"/>
</dbReference>
<dbReference type="InterPro" id="IPR008756">
    <property type="entry name" value="Peptidase_M56"/>
</dbReference>
<gene>
    <name evidence="4" type="ORF">HDF23_003771</name>
</gene>
<keyword evidence="5" id="KW-1185">Reference proteome</keyword>
<comment type="caution">
    <text evidence="4">The sequence shown here is derived from an EMBL/GenBank/DDBJ whole genome shotgun (WGS) entry which is preliminary data.</text>
</comment>
<feature type="transmembrane region" description="Helical" evidence="2">
    <location>
        <begin position="82"/>
        <end position="100"/>
    </location>
</feature>